<dbReference type="Proteomes" id="UP001175261">
    <property type="component" value="Unassembled WGS sequence"/>
</dbReference>
<reference evidence="1" key="1">
    <citation type="submission" date="2022-10" db="EMBL/GenBank/DDBJ databases">
        <title>Determination and structural analysis of whole genome sequence of Sarocladium strictum F4-1.</title>
        <authorList>
            <person name="Hu L."/>
            <person name="Jiang Y."/>
        </authorList>
    </citation>
    <scope>NUCLEOTIDE SEQUENCE</scope>
    <source>
        <strain evidence="1">F4-1</strain>
    </source>
</reference>
<gene>
    <name evidence="1" type="ORF">NLU13_5318</name>
</gene>
<name>A0AA39L7S3_SARSR</name>
<proteinExistence type="predicted"/>
<keyword evidence="2" id="KW-1185">Reference proteome</keyword>
<evidence type="ECO:0000313" key="2">
    <source>
        <dbReference type="Proteomes" id="UP001175261"/>
    </source>
</evidence>
<accession>A0AA39L7S3</accession>
<sequence>MKRKSQDPKFEEEEDSGLLCTGIKRQHRQHAVPQQPRVVQPEYLFDVRDGDLTLILGSSCTVHQPPRIRVCSQVMSNASTNWRDALKTAAVLGDGKMFLAMEETDVENFVFLCQLIHFQGSIKRPLPNKLRMLAKLSVKHGCQKAIKGLMFLWFNLYLISEDLKRGDEWVLLYTSLDFQSKELFYTMTGRIISDLEPWKFQNCRSYAYDPELSRQLFSRGGDAK</sequence>
<dbReference type="EMBL" id="JAPDFR010000004">
    <property type="protein sequence ID" value="KAK0387004.1"/>
    <property type="molecule type" value="Genomic_DNA"/>
</dbReference>
<comment type="caution">
    <text evidence="1">The sequence shown here is derived from an EMBL/GenBank/DDBJ whole genome shotgun (WGS) entry which is preliminary data.</text>
</comment>
<dbReference type="AlphaFoldDB" id="A0AA39L7S3"/>
<protein>
    <submittedName>
        <fullName evidence="1">Uncharacterized protein</fullName>
    </submittedName>
</protein>
<evidence type="ECO:0000313" key="1">
    <source>
        <dbReference type="EMBL" id="KAK0387004.1"/>
    </source>
</evidence>
<organism evidence="1 2">
    <name type="scientific">Sarocladium strictum</name>
    <name type="common">Black bundle disease fungus</name>
    <name type="synonym">Acremonium strictum</name>
    <dbReference type="NCBI Taxonomy" id="5046"/>
    <lineage>
        <taxon>Eukaryota</taxon>
        <taxon>Fungi</taxon>
        <taxon>Dikarya</taxon>
        <taxon>Ascomycota</taxon>
        <taxon>Pezizomycotina</taxon>
        <taxon>Sordariomycetes</taxon>
        <taxon>Hypocreomycetidae</taxon>
        <taxon>Hypocreales</taxon>
        <taxon>Sarocladiaceae</taxon>
        <taxon>Sarocladium</taxon>
    </lineage>
</organism>